<dbReference type="GO" id="GO:0016740">
    <property type="term" value="F:transferase activity"/>
    <property type="evidence" value="ECO:0007669"/>
    <property type="project" value="UniProtKB-KW"/>
</dbReference>
<protein>
    <submittedName>
        <fullName evidence="1">Nucleotidyl transferase AbiEii toxin, Type IV TA system</fullName>
    </submittedName>
</protein>
<dbReference type="Pfam" id="PF08843">
    <property type="entry name" value="AbiEii"/>
    <property type="match status" value="1"/>
</dbReference>
<gene>
    <name evidence="1" type="ORF">SAMN04488098_10668</name>
</gene>
<dbReference type="EMBL" id="FNFK01000066">
    <property type="protein sequence ID" value="SDK78974.1"/>
    <property type="molecule type" value="Genomic_DNA"/>
</dbReference>
<dbReference type="OrthoDB" id="42373at2"/>
<dbReference type="Proteomes" id="UP000199433">
    <property type="component" value="Unassembled WGS sequence"/>
</dbReference>
<dbReference type="RefSeq" id="WP_091268641.1">
    <property type="nucleotide sequence ID" value="NZ_FNFK01000066.1"/>
</dbReference>
<keyword evidence="2" id="KW-1185">Reference proteome</keyword>
<reference evidence="2" key="1">
    <citation type="submission" date="2016-10" db="EMBL/GenBank/DDBJ databases">
        <authorList>
            <person name="Varghese N."/>
            <person name="Submissions S."/>
        </authorList>
    </citation>
    <scope>NUCLEOTIDE SEQUENCE [LARGE SCALE GENOMIC DNA]</scope>
    <source>
        <strain evidence="2">DSM 19181</strain>
    </source>
</reference>
<name>A0A1G9ESA2_9LACT</name>
<organism evidence="1 2">
    <name type="scientific">Alkalibacterium thalassium</name>
    <dbReference type="NCBI Taxonomy" id="426701"/>
    <lineage>
        <taxon>Bacteria</taxon>
        <taxon>Bacillati</taxon>
        <taxon>Bacillota</taxon>
        <taxon>Bacilli</taxon>
        <taxon>Lactobacillales</taxon>
        <taxon>Carnobacteriaceae</taxon>
        <taxon>Alkalibacterium</taxon>
    </lineage>
</organism>
<proteinExistence type="predicted"/>
<evidence type="ECO:0000313" key="2">
    <source>
        <dbReference type="Proteomes" id="UP000199433"/>
    </source>
</evidence>
<keyword evidence="1" id="KW-0808">Transferase</keyword>
<dbReference type="AlphaFoldDB" id="A0A1G9ESA2"/>
<accession>A0A1G9ESA2</accession>
<dbReference type="InterPro" id="IPR014942">
    <property type="entry name" value="AbiEii"/>
</dbReference>
<dbReference type="Gene3D" id="3.10.450.620">
    <property type="entry name" value="JHP933, nucleotidyltransferase-like core domain"/>
    <property type="match status" value="1"/>
</dbReference>
<sequence length="365" mass="42585">MIHETTYTKEWIVKKSADYKRGKKKANPTLIEKVTKAFHLLEELAKTDLEFIFKGGTSLLLLLNQMHRFSIDIDIIIEEQKHEVDMDDILTEIVGKSGIFTHFEENVRSGNNEVPKAHYKVFYTSSLNEDENYILLDILYEKSHYVDVIEKSINCSFIEYSEPSVQVHVPSVDCILGDKLTAYAPNTTGIPYGKSKELEIIKQLFDVGNLFDEMSDVNKVSQTFKQMAQQELIYRERDEVLSYRDVLEDIFETSRILSERGRIEKDIYDQLQLGVNRIKDYIFSRNYIVESAINSASKAAYLSLLIKHEITDVEEFDPKVDLRELVIDHPDFKKFKTIMKFDPEAYFYWYKSIEILNQKTAEETS</sequence>
<evidence type="ECO:0000313" key="1">
    <source>
        <dbReference type="EMBL" id="SDK78974.1"/>
    </source>
</evidence>